<dbReference type="EMBL" id="UIDD01000007">
    <property type="protein sequence ID" value="SUQ62943.1"/>
    <property type="molecule type" value="Genomic_DNA"/>
</dbReference>
<sequence length="276" mass="31082">MRPLDRPTLPAQLLQVPAARLLVSAFGNFCAFCERPLLDNLWVWNARTGHSLEGDSCGAEDWEHLYLLDHNCHAAQQHADPADLPLLLLPTDPEARYRAGETPALQYSLKKLQQVLIDEHQHIIRNDQVHCVVVGATHPRAQATIRYFALNTTYLDEDRLVIPWEDHQSLLDRRMHQRTDAWHKATKVADLLREHITPGVADAMSEQLRQIIGSTGFWASCWASVAQVIWDQQRLQQIFAANQPATPPPIACLPAKHAVHFLGNGPHQPFPGTAPF</sequence>
<reference evidence="2" key="1">
    <citation type="submission" date="2018-07" db="EMBL/GenBank/DDBJ databases">
        <authorList>
            <person name="Blom J."/>
        </authorList>
    </citation>
    <scope>NUCLEOTIDE SEQUENCE [LARGE SCALE GENOMIC DNA]</scope>
    <source>
        <strain evidence="2">CCOS 864</strain>
    </source>
</reference>
<proteinExistence type="predicted"/>
<name>A0A380SYX4_9PSED</name>
<dbReference type="Proteomes" id="UP000255177">
    <property type="component" value="Unassembled WGS sequence"/>
</dbReference>
<gene>
    <name evidence="1" type="ORF">CCOS864_02393</name>
</gene>
<evidence type="ECO:0000313" key="2">
    <source>
        <dbReference type="Proteomes" id="UP000255177"/>
    </source>
</evidence>
<organism evidence="1 2">
    <name type="scientific">Pseudomonas wadenswilerensis</name>
    <dbReference type="NCBI Taxonomy" id="1785161"/>
    <lineage>
        <taxon>Bacteria</taxon>
        <taxon>Pseudomonadati</taxon>
        <taxon>Pseudomonadota</taxon>
        <taxon>Gammaproteobacteria</taxon>
        <taxon>Pseudomonadales</taxon>
        <taxon>Pseudomonadaceae</taxon>
        <taxon>Pseudomonas</taxon>
    </lineage>
</organism>
<accession>A0A380SYX4</accession>
<protein>
    <submittedName>
        <fullName evidence="1">Putative transmembrane protein</fullName>
    </submittedName>
</protein>
<keyword evidence="1" id="KW-0472">Membrane</keyword>
<keyword evidence="1" id="KW-0812">Transmembrane</keyword>
<dbReference type="AlphaFoldDB" id="A0A380SYX4"/>
<dbReference type="RefSeq" id="WP_115086530.1">
    <property type="nucleotide sequence ID" value="NZ_CBCSFG010000013.1"/>
</dbReference>
<evidence type="ECO:0000313" key="1">
    <source>
        <dbReference type="EMBL" id="SUQ62943.1"/>
    </source>
</evidence>
<keyword evidence="2" id="KW-1185">Reference proteome</keyword>